<keyword evidence="1" id="KW-1133">Transmembrane helix</keyword>
<dbReference type="AlphaFoldDB" id="A0AAN5LCK6"/>
<proteinExistence type="predicted"/>
<reference evidence="2" key="1">
    <citation type="journal article" date="2018" name="Genome Biol.">
        <title>SKESA: strategic k-mer extension for scrupulous assemblies.</title>
        <authorList>
            <person name="Souvorov A."/>
            <person name="Agarwala R."/>
            <person name="Lipman D.J."/>
        </authorList>
    </citation>
    <scope>NUCLEOTIDE SEQUENCE</scope>
    <source>
        <strain evidence="2">R404</strain>
    </source>
</reference>
<feature type="transmembrane region" description="Helical" evidence="1">
    <location>
        <begin position="5"/>
        <end position="24"/>
    </location>
</feature>
<gene>
    <name evidence="2" type="ORF">I8Y21_004806</name>
</gene>
<protein>
    <submittedName>
        <fullName evidence="2">Uncharacterized protein</fullName>
    </submittedName>
</protein>
<keyword evidence="1" id="KW-0472">Membrane</keyword>
<dbReference type="EMBL" id="DACSEO010000082">
    <property type="protein sequence ID" value="HAT1684039.1"/>
    <property type="molecule type" value="Genomic_DNA"/>
</dbReference>
<evidence type="ECO:0000313" key="3">
    <source>
        <dbReference type="Proteomes" id="UP000856143"/>
    </source>
</evidence>
<organism evidence="2 3">
    <name type="scientific">Klebsiella oxytoca</name>
    <dbReference type="NCBI Taxonomy" id="571"/>
    <lineage>
        <taxon>Bacteria</taxon>
        <taxon>Pseudomonadati</taxon>
        <taxon>Pseudomonadota</taxon>
        <taxon>Gammaproteobacteria</taxon>
        <taxon>Enterobacterales</taxon>
        <taxon>Enterobacteriaceae</taxon>
        <taxon>Klebsiella/Raoultella group</taxon>
        <taxon>Klebsiella</taxon>
    </lineage>
</organism>
<comment type="caution">
    <text evidence="2">The sequence shown here is derived from an EMBL/GenBank/DDBJ whole genome shotgun (WGS) entry which is preliminary data.</text>
</comment>
<evidence type="ECO:0000256" key="1">
    <source>
        <dbReference type="SAM" id="Phobius"/>
    </source>
</evidence>
<sequence length="51" mass="5464">MWNRLFSAMVYLPAAVTGFFALSFWSEGLIMPAALLTAGTCVLVLAVLIVS</sequence>
<accession>A0AAN5LCK6</accession>
<name>A0AAN5LCK6_KLEOX</name>
<keyword evidence="1" id="KW-0812">Transmembrane</keyword>
<dbReference type="Proteomes" id="UP000856143">
    <property type="component" value="Unassembled WGS sequence"/>
</dbReference>
<evidence type="ECO:0000313" key="2">
    <source>
        <dbReference type="EMBL" id="HAT1684039.1"/>
    </source>
</evidence>
<reference evidence="2" key="2">
    <citation type="submission" date="2020-11" db="EMBL/GenBank/DDBJ databases">
        <authorList>
            <consortium name="NCBI Pathogen Detection Project"/>
        </authorList>
    </citation>
    <scope>NUCLEOTIDE SEQUENCE</scope>
    <source>
        <strain evidence="2">R404</strain>
    </source>
</reference>
<feature type="transmembrane region" description="Helical" evidence="1">
    <location>
        <begin position="30"/>
        <end position="50"/>
    </location>
</feature>